<reference evidence="3" key="1">
    <citation type="journal article" date="2015" name="Genome Announc.">
        <title>Draft Genome Sequence of Tolypothrix boutellei Strain VB521301.</title>
        <authorList>
            <person name="Chandrababunaidu M.M."/>
            <person name="Singh D."/>
            <person name="Sen D."/>
            <person name="Bhan S."/>
            <person name="Das S."/>
            <person name="Gupta A."/>
            <person name="Adhikary S.P."/>
            <person name="Tripathy S."/>
        </authorList>
    </citation>
    <scope>NUCLEOTIDE SEQUENCE</scope>
    <source>
        <strain evidence="3">VB521301</strain>
    </source>
</reference>
<comment type="caution">
    <text evidence="3">The sequence shown here is derived from an EMBL/GenBank/DDBJ whole genome shotgun (WGS) entry which is preliminary data.</text>
</comment>
<dbReference type="Gene3D" id="2.60.40.1930">
    <property type="match status" value="1"/>
</dbReference>
<dbReference type="STRING" id="1479485.DA73_0230230"/>
<dbReference type="OrthoDB" id="529787at2"/>
<keyword evidence="1" id="KW-0472">Membrane</keyword>
<dbReference type="EMBL" id="JHEG04000001">
    <property type="protein sequence ID" value="KAF3885534.1"/>
    <property type="molecule type" value="Genomic_DNA"/>
</dbReference>
<evidence type="ECO:0000313" key="3">
    <source>
        <dbReference type="EMBL" id="KIE08792.1"/>
    </source>
</evidence>
<organism evidence="3">
    <name type="scientific">Tolypothrix bouteillei VB521301</name>
    <dbReference type="NCBI Taxonomy" id="1479485"/>
    <lineage>
        <taxon>Bacteria</taxon>
        <taxon>Bacillati</taxon>
        <taxon>Cyanobacteriota</taxon>
        <taxon>Cyanophyceae</taxon>
        <taxon>Nostocales</taxon>
        <taxon>Tolypothrichaceae</taxon>
        <taxon>Tolypothrix</taxon>
    </lineage>
</organism>
<dbReference type="Proteomes" id="UP000029738">
    <property type="component" value="Unassembled WGS sequence"/>
</dbReference>
<keyword evidence="4" id="KW-1185">Reference proteome</keyword>
<keyword evidence="1" id="KW-1133">Transmembrane helix</keyword>
<accession>A0A0C1N2H9</accession>
<reference evidence="2" key="2">
    <citation type="submission" date="2019-11" db="EMBL/GenBank/DDBJ databases">
        <title>Improved Assembly of Tolypothrix boutellei genome.</title>
        <authorList>
            <person name="Sarangi A.N."/>
            <person name="Mukherjee M."/>
            <person name="Ghosh S."/>
            <person name="Singh D."/>
            <person name="Das A."/>
            <person name="Kant S."/>
            <person name="Prusty A."/>
            <person name="Tripathy S."/>
        </authorList>
    </citation>
    <scope>NUCLEOTIDE SEQUENCE</scope>
    <source>
        <strain evidence="2">VB521301</strain>
    </source>
</reference>
<dbReference type="EMBL" id="JHEG02000058">
    <property type="protein sequence ID" value="KIE08792.1"/>
    <property type="molecule type" value="Genomic_DNA"/>
</dbReference>
<dbReference type="RefSeq" id="WP_038091593.1">
    <property type="nucleotide sequence ID" value="NZ_JHEG04000001.1"/>
</dbReference>
<dbReference type="AlphaFoldDB" id="A0A0C1N2H9"/>
<evidence type="ECO:0000313" key="4">
    <source>
        <dbReference type="Proteomes" id="UP000029738"/>
    </source>
</evidence>
<keyword evidence="1" id="KW-0812">Transmembrane</keyword>
<protein>
    <submittedName>
        <fullName evidence="2">DUF3859 domain-containing protein</fullName>
    </submittedName>
</protein>
<sequence>MSQKLTTEQLTQIVAEVERLQTRREAEIEPEQVKEILQELGLAPDLLDEALVQVRRRQALEVQQKRQRTIAIGAIAAVIVVIAGTLFAMQQQNSVLARVFAQTDRITLTQDNGGDLTDIARQNNPEIFYRVTLKDAPLNQKLDLSCNWIDPNGQVVKQNRYQTREIDKSIWNTQCRYNLSSASTPGQWKVQMFLQNRQLSEAEFQVK</sequence>
<evidence type="ECO:0000313" key="2">
    <source>
        <dbReference type="EMBL" id="KAF3885534.1"/>
    </source>
</evidence>
<gene>
    <name evidence="3" type="ORF">DA73_0230230</name>
    <name evidence="2" type="ORF">DA73_0400008740</name>
</gene>
<evidence type="ECO:0000256" key="1">
    <source>
        <dbReference type="SAM" id="Phobius"/>
    </source>
</evidence>
<proteinExistence type="predicted"/>
<feature type="transmembrane region" description="Helical" evidence="1">
    <location>
        <begin position="70"/>
        <end position="89"/>
    </location>
</feature>
<name>A0A0C1N2H9_9CYAN</name>